<evidence type="ECO:0000313" key="11">
    <source>
        <dbReference type="Proteomes" id="UP000319771"/>
    </source>
</evidence>
<dbReference type="Proteomes" id="UP000319771">
    <property type="component" value="Unassembled WGS sequence"/>
</dbReference>
<dbReference type="Pfam" id="PF13487">
    <property type="entry name" value="HD_5"/>
    <property type="match status" value="1"/>
</dbReference>
<dbReference type="InterPro" id="IPR050736">
    <property type="entry name" value="Sensor_HK_Regulatory"/>
</dbReference>
<dbReference type="CDD" id="cd00082">
    <property type="entry name" value="HisKA"/>
    <property type="match status" value="1"/>
</dbReference>
<dbReference type="SUPFAM" id="SSF55781">
    <property type="entry name" value="GAF domain-like"/>
    <property type="match status" value="2"/>
</dbReference>
<accession>A0A538U9Z1</accession>
<dbReference type="SMART" id="SM00065">
    <property type="entry name" value="GAF"/>
    <property type="match status" value="2"/>
</dbReference>
<keyword evidence="4" id="KW-0808">Transferase</keyword>
<evidence type="ECO:0000256" key="5">
    <source>
        <dbReference type="ARBA" id="ARBA00022777"/>
    </source>
</evidence>
<gene>
    <name evidence="10" type="ORF">E6K81_06710</name>
</gene>
<dbReference type="SMART" id="SM00387">
    <property type="entry name" value="HATPase_c"/>
    <property type="match status" value="1"/>
</dbReference>
<dbReference type="InterPro" id="IPR003607">
    <property type="entry name" value="HD/PDEase_dom"/>
</dbReference>
<dbReference type="Pfam" id="PF13185">
    <property type="entry name" value="GAF_2"/>
    <property type="match status" value="1"/>
</dbReference>
<dbReference type="SMART" id="SM00388">
    <property type="entry name" value="HisKA"/>
    <property type="match status" value="1"/>
</dbReference>
<reference evidence="10 11" key="1">
    <citation type="journal article" date="2019" name="Nat. Microbiol.">
        <title>Mediterranean grassland soil C-N compound turnover is dependent on rainfall and depth, and is mediated by genomically divergent microorganisms.</title>
        <authorList>
            <person name="Diamond S."/>
            <person name="Andeer P.F."/>
            <person name="Li Z."/>
            <person name="Crits-Christoph A."/>
            <person name="Burstein D."/>
            <person name="Anantharaman K."/>
            <person name="Lane K.R."/>
            <person name="Thomas B.C."/>
            <person name="Pan C."/>
            <person name="Northen T.R."/>
            <person name="Banfield J.F."/>
        </authorList>
    </citation>
    <scope>NUCLEOTIDE SEQUENCE [LARGE SCALE GENOMIC DNA]</scope>
    <source>
        <strain evidence="10">WS_11</strain>
    </source>
</reference>
<dbReference type="InterPro" id="IPR003661">
    <property type="entry name" value="HisK_dim/P_dom"/>
</dbReference>
<evidence type="ECO:0000259" key="8">
    <source>
        <dbReference type="PROSITE" id="PS50109"/>
    </source>
</evidence>
<dbReference type="InterPro" id="IPR005467">
    <property type="entry name" value="His_kinase_dom"/>
</dbReference>
<dbReference type="GO" id="GO:0000155">
    <property type="term" value="F:phosphorelay sensor kinase activity"/>
    <property type="evidence" value="ECO:0007669"/>
    <property type="project" value="InterPro"/>
</dbReference>
<dbReference type="InterPro" id="IPR029016">
    <property type="entry name" value="GAF-like_dom_sf"/>
</dbReference>
<dbReference type="CDD" id="cd00077">
    <property type="entry name" value="HDc"/>
    <property type="match status" value="1"/>
</dbReference>
<dbReference type="SUPFAM" id="SSF55874">
    <property type="entry name" value="ATPase domain of HSP90 chaperone/DNA topoisomerase II/histidine kinase"/>
    <property type="match status" value="1"/>
</dbReference>
<dbReference type="Gene3D" id="3.30.450.40">
    <property type="match status" value="2"/>
</dbReference>
<dbReference type="PROSITE" id="PS50109">
    <property type="entry name" value="HIS_KIN"/>
    <property type="match status" value="1"/>
</dbReference>
<evidence type="ECO:0000313" key="10">
    <source>
        <dbReference type="EMBL" id="TMQ72694.1"/>
    </source>
</evidence>
<feature type="domain" description="Histidine kinase" evidence="8">
    <location>
        <begin position="204"/>
        <end position="421"/>
    </location>
</feature>
<dbReference type="AlphaFoldDB" id="A0A538U9Z1"/>
<dbReference type="Gene3D" id="1.10.287.130">
    <property type="match status" value="1"/>
</dbReference>
<comment type="caution">
    <text evidence="10">The sequence shown here is derived from an EMBL/GenBank/DDBJ whole genome shotgun (WGS) entry which is preliminary data.</text>
</comment>
<dbReference type="SUPFAM" id="SSF109604">
    <property type="entry name" value="HD-domain/PDEase-like"/>
    <property type="match status" value="1"/>
</dbReference>
<dbReference type="InterPro" id="IPR003018">
    <property type="entry name" value="GAF"/>
</dbReference>
<protein>
    <recommendedName>
        <fullName evidence="2">histidine kinase</fullName>
        <ecNumber evidence="2">2.7.13.3</ecNumber>
    </recommendedName>
</protein>
<keyword evidence="5" id="KW-0418">Kinase</keyword>
<dbReference type="InterPro" id="IPR037522">
    <property type="entry name" value="HD_GYP_dom"/>
</dbReference>
<keyword evidence="7" id="KW-0472">Membrane</keyword>
<dbReference type="InterPro" id="IPR036890">
    <property type="entry name" value="HATPase_C_sf"/>
</dbReference>
<sequence>MMTGRGRSARVRTQASALAGEGLEILAQAVLALRSTGDLATACAIARDCAEGALDASASRLLRVDGRNGSLRSIDDTGGETPYRPEEGGAVEAVMRSDVARFDDGAHEASPRETALWAEVPAALATVPLATGSTVYGFLLVAFARPRPFTPADRLFLQTLGDTLAMTFERFDLRGLLAGEHQRFAEIERRLSVDEEASSNLMSIVAHEIRTPLTAIKAYTETLLDTLANPHTPRERFLGIINDECDRLTRLVSDILDLSRLEAGQRPLRLSRFDLSAVVRAIADSLLAVAAPRQITLEVAVEPSLQVEADSDLLRRLCLNLMGNAVKFSPVGGTVRVRAVARGEEWTGVVEDEGPGIPPEDVPRLFERFFRGRQPGDQQVEGTGLGLAIARGIAELHGGRIWVEPRETGGTRFCFVLPLRQMATPAARRIARQIALRPDLRALFDQTVEMVAATMDAEIVSLMLVDPDRGDLFIAAARGLEGHNLNDHRITVRSGVAGSVAAWGKPVLVNNIETDRRFLRLNHPQYRTKSLLSVPLRVEGEVLGVLNVNNKVSGAPFDEHDLSLMVALVERVGNAVERTYAYPDSARGVDEAREAIRSLTRLRRDYLLGSRSVVRLVRATARELGMSDPDIDVIGYVAAIHDVGMTRVQDQLLSAPRPLEDDERQEVARHPEAGVEIIRPLEGQGSVRDLILSHHERWDGSGYPRGIAGEEIPLGARVLAAVDAYESMVTGRPYRAPLGRDQAVAELKAGSGTQFDPRVVEALLRVIARERSAS</sequence>
<evidence type="ECO:0000256" key="2">
    <source>
        <dbReference type="ARBA" id="ARBA00012438"/>
    </source>
</evidence>
<dbReference type="FunFam" id="3.30.565.10:FF:000006">
    <property type="entry name" value="Sensor histidine kinase WalK"/>
    <property type="match status" value="1"/>
</dbReference>
<evidence type="ECO:0000256" key="3">
    <source>
        <dbReference type="ARBA" id="ARBA00022553"/>
    </source>
</evidence>
<dbReference type="Gene3D" id="1.10.3210.10">
    <property type="entry name" value="Hypothetical protein af1432"/>
    <property type="match status" value="1"/>
</dbReference>
<dbReference type="Pfam" id="PF01590">
    <property type="entry name" value="GAF"/>
    <property type="match status" value="1"/>
</dbReference>
<dbReference type="PANTHER" id="PTHR43711">
    <property type="entry name" value="TWO-COMPONENT HISTIDINE KINASE"/>
    <property type="match status" value="1"/>
</dbReference>
<keyword evidence="6" id="KW-0902">Two-component regulatory system</keyword>
<dbReference type="PANTHER" id="PTHR43711:SF1">
    <property type="entry name" value="HISTIDINE KINASE 1"/>
    <property type="match status" value="1"/>
</dbReference>
<evidence type="ECO:0000259" key="9">
    <source>
        <dbReference type="PROSITE" id="PS51832"/>
    </source>
</evidence>
<dbReference type="InterPro" id="IPR036097">
    <property type="entry name" value="HisK_dim/P_sf"/>
</dbReference>
<evidence type="ECO:0000256" key="7">
    <source>
        <dbReference type="ARBA" id="ARBA00023136"/>
    </source>
</evidence>
<organism evidence="10 11">
    <name type="scientific">Eiseniibacteriota bacterium</name>
    <dbReference type="NCBI Taxonomy" id="2212470"/>
    <lineage>
        <taxon>Bacteria</taxon>
        <taxon>Candidatus Eiseniibacteriota</taxon>
    </lineage>
</organism>
<evidence type="ECO:0000256" key="6">
    <source>
        <dbReference type="ARBA" id="ARBA00023012"/>
    </source>
</evidence>
<name>A0A538U9Z1_UNCEI</name>
<comment type="catalytic activity">
    <reaction evidence="1">
        <text>ATP + protein L-histidine = ADP + protein N-phospho-L-histidine.</text>
        <dbReference type="EC" id="2.7.13.3"/>
    </reaction>
</comment>
<dbReference type="FunFam" id="1.10.287.130:FF:000001">
    <property type="entry name" value="Two-component sensor histidine kinase"/>
    <property type="match status" value="1"/>
</dbReference>
<dbReference type="Gene3D" id="3.30.565.10">
    <property type="entry name" value="Histidine kinase-like ATPase, C-terminal domain"/>
    <property type="match status" value="1"/>
</dbReference>
<dbReference type="PRINTS" id="PR00344">
    <property type="entry name" value="BCTRLSENSOR"/>
</dbReference>
<dbReference type="InterPro" id="IPR004358">
    <property type="entry name" value="Sig_transdc_His_kin-like_C"/>
</dbReference>
<dbReference type="Pfam" id="PF00512">
    <property type="entry name" value="HisKA"/>
    <property type="match status" value="1"/>
</dbReference>
<evidence type="ECO:0000256" key="1">
    <source>
        <dbReference type="ARBA" id="ARBA00000085"/>
    </source>
</evidence>
<feature type="domain" description="HD-GYP" evidence="9">
    <location>
        <begin position="585"/>
        <end position="774"/>
    </location>
</feature>
<dbReference type="CDD" id="cd00075">
    <property type="entry name" value="HATPase"/>
    <property type="match status" value="1"/>
</dbReference>
<evidence type="ECO:0000256" key="4">
    <source>
        <dbReference type="ARBA" id="ARBA00022679"/>
    </source>
</evidence>
<keyword evidence="3" id="KW-0597">Phosphoprotein</keyword>
<dbReference type="Pfam" id="PF02518">
    <property type="entry name" value="HATPase_c"/>
    <property type="match status" value="1"/>
</dbReference>
<dbReference type="PROSITE" id="PS51832">
    <property type="entry name" value="HD_GYP"/>
    <property type="match status" value="1"/>
</dbReference>
<dbReference type="EMBL" id="VBPB01000097">
    <property type="protein sequence ID" value="TMQ72694.1"/>
    <property type="molecule type" value="Genomic_DNA"/>
</dbReference>
<dbReference type="SUPFAM" id="SSF47384">
    <property type="entry name" value="Homodimeric domain of signal transducing histidine kinase"/>
    <property type="match status" value="1"/>
</dbReference>
<dbReference type="EC" id="2.7.13.3" evidence="2"/>
<dbReference type="InterPro" id="IPR003594">
    <property type="entry name" value="HATPase_dom"/>
</dbReference>
<proteinExistence type="predicted"/>